<dbReference type="GO" id="GO:0005506">
    <property type="term" value="F:iron ion binding"/>
    <property type="evidence" value="ECO:0007669"/>
    <property type="project" value="InterPro"/>
</dbReference>
<feature type="domain" description="Fatty acid hydroxylase" evidence="8">
    <location>
        <begin position="116"/>
        <end position="249"/>
    </location>
</feature>
<dbReference type="GO" id="GO:0012505">
    <property type="term" value="C:endomembrane system"/>
    <property type="evidence" value="ECO:0007669"/>
    <property type="project" value="UniProtKB-SubCell"/>
</dbReference>
<evidence type="ECO:0000256" key="5">
    <source>
        <dbReference type="ARBA" id="ARBA00023098"/>
    </source>
</evidence>
<feature type="transmembrane region" description="Helical" evidence="7">
    <location>
        <begin position="12"/>
        <end position="30"/>
    </location>
</feature>
<proteinExistence type="predicted"/>
<gene>
    <name evidence="9" type="ORF">D3874_13295</name>
</gene>
<dbReference type="EMBL" id="QYUK01000011">
    <property type="protein sequence ID" value="RJF87879.1"/>
    <property type="molecule type" value="Genomic_DNA"/>
</dbReference>
<organism evidence="9 10">
    <name type="scientific">Oleomonas cavernae</name>
    <dbReference type="NCBI Taxonomy" id="2320859"/>
    <lineage>
        <taxon>Bacteria</taxon>
        <taxon>Pseudomonadati</taxon>
        <taxon>Pseudomonadota</taxon>
        <taxon>Alphaproteobacteria</taxon>
        <taxon>Acetobacterales</taxon>
        <taxon>Acetobacteraceae</taxon>
        <taxon>Oleomonas</taxon>
    </lineage>
</organism>
<dbReference type="InterPro" id="IPR006694">
    <property type="entry name" value="Fatty_acid_hydroxylase"/>
</dbReference>
<keyword evidence="5" id="KW-0443">Lipid metabolism</keyword>
<feature type="transmembrane region" description="Helical" evidence="7">
    <location>
        <begin position="36"/>
        <end position="58"/>
    </location>
</feature>
<keyword evidence="2 7" id="KW-0812">Transmembrane</keyword>
<evidence type="ECO:0000256" key="7">
    <source>
        <dbReference type="SAM" id="Phobius"/>
    </source>
</evidence>
<comment type="subcellular location">
    <subcellularLocation>
        <location evidence="1">Endomembrane system</location>
        <topology evidence="1">Multi-pass membrane protein</topology>
    </subcellularLocation>
</comment>
<dbReference type="AlphaFoldDB" id="A0A418WD50"/>
<evidence type="ECO:0000256" key="4">
    <source>
        <dbReference type="ARBA" id="ARBA00023002"/>
    </source>
</evidence>
<dbReference type="GO" id="GO:0050479">
    <property type="term" value="F:glyceryl-ether monooxygenase activity"/>
    <property type="evidence" value="ECO:0007669"/>
    <property type="project" value="TreeGrafter"/>
</dbReference>
<name>A0A418WD50_9PROT</name>
<evidence type="ECO:0000256" key="6">
    <source>
        <dbReference type="ARBA" id="ARBA00023136"/>
    </source>
</evidence>
<evidence type="ECO:0000259" key="8">
    <source>
        <dbReference type="Pfam" id="PF04116"/>
    </source>
</evidence>
<dbReference type="GO" id="GO:0008610">
    <property type="term" value="P:lipid biosynthetic process"/>
    <property type="evidence" value="ECO:0007669"/>
    <property type="project" value="InterPro"/>
</dbReference>
<comment type="caution">
    <text evidence="9">The sequence shown here is derived from an EMBL/GenBank/DDBJ whole genome shotgun (WGS) entry which is preliminary data.</text>
</comment>
<evidence type="ECO:0000313" key="9">
    <source>
        <dbReference type="EMBL" id="RJF87879.1"/>
    </source>
</evidence>
<feature type="transmembrane region" description="Helical" evidence="7">
    <location>
        <begin position="111"/>
        <end position="129"/>
    </location>
</feature>
<dbReference type="PANTHER" id="PTHR21624:SF1">
    <property type="entry name" value="ALKYLGLYCEROL MONOOXYGENASE"/>
    <property type="match status" value="1"/>
</dbReference>
<evidence type="ECO:0000256" key="2">
    <source>
        <dbReference type="ARBA" id="ARBA00022692"/>
    </source>
</evidence>
<dbReference type="Proteomes" id="UP000284605">
    <property type="component" value="Unassembled WGS sequence"/>
</dbReference>
<evidence type="ECO:0000313" key="10">
    <source>
        <dbReference type="Proteomes" id="UP000284605"/>
    </source>
</evidence>
<feature type="transmembrane region" description="Helical" evidence="7">
    <location>
        <begin position="165"/>
        <end position="192"/>
    </location>
</feature>
<evidence type="ECO:0000256" key="1">
    <source>
        <dbReference type="ARBA" id="ARBA00004127"/>
    </source>
</evidence>
<keyword evidence="6 7" id="KW-0472">Membrane</keyword>
<keyword evidence="4" id="KW-0560">Oxidoreductase</keyword>
<dbReference type="OrthoDB" id="9770329at2"/>
<reference evidence="9 10" key="1">
    <citation type="submission" date="2018-09" db="EMBL/GenBank/DDBJ databases">
        <authorList>
            <person name="Zhu H."/>
        </authorList>
    </citation>
    <scope>NUCLEOTIDE SEQUENCE [LARGE SCALE GENOMIC DNA]</scope>
    <source>
        <strain evidence="9 10">K1W22B-8</strain>
    </source>
</reference>
<dbReference type="GO" id="GO:0006643">
    <property type="term" value="P:membrane lipid metabolic process"/>
    <property type="evidence" value="ECO:0007669"/>
    <property type="project" value="TreeGrafter"/>
</dbReference>
<keyword evidence="10" id="KW-1185">Reference proteome</keyword>
<dbReference type="GO" id="GO:0016020">
    <property type="term" value="C:membrane"/>
    <property type="evidence" value="ECO:0007669"/>
    <property type="project" value="GOC"/>
</dbReference>
<evidence type="ECO:0000256" key="3">
    <source>
        <dbReference type="ARBA" id="ARBA00022989"/>
    </source>
</evidence>
<feature type="transmembrane region" description="Helical" evidence="7">
    <location>
        <begin position="79"/>
        <end position="105"/>
    </location>
</feature>
<sequence>MEVSMGRTIIRWAAYPLVVGISAAAIIAITRAGLPYWPWMVAVSLAGIAAVAGLERLAPHHVAWAADQGDLKADLAHNAVNLSVLHGSAATLGLVVAVTGSAGLWPLALPLAVQILLVGLVIDFGLYTVHRISHRVPWLWRFHAIHHAPRRLYWLNGERRHPLHALIMAGPGISLCLGLGAPVAAIAAWLALTAVHLAFQHANLDYTVGPLRRWLGTAEVHRFHHKRDYTQAEVNFGEVFMIWDRLFGTFEERPAPLGADEVGISPDDVPAGYGGQMAYPFRRRLASARQAS</sequence>
<dbReference type="InterPro" id="IPR051689">
    <property type="entry name" value="Sterol_desaturase/TMEM195"/>
</dbReference>
<keyword evidence="3 7" id="KW-1133">Transmembrane helix</keyword>
<protein>
    <submittedName>
        <fullName evidence="9">Sterol desaturase family protein</fullName>
    </submittedName>
</protein>
<accession>A0A418WD50</accession>
<dbReference type="PANTHER" id="PTHR21624">
    <property type="entry name" value="STEROL DESATURASE-RELATED PROTEIN"/>
    <property type="match status" value="1"/>
</dbReference>
<dbReference type="Pfam" id="PF04116">
    <property type="entry name" value="FA_hydroxylase"/>
    <property type="match status" value="1"/>
</dbReference>